<protein>
    <submittedName>
        <fullName evidence="1">Uncharacterized protein</fullName>
    </submittedName>
</protein>
<accession>X0U498</accession>
<organism evidence="1">
    <name type="scientific">marine sediment metagenome</name>
    <dbReference type="NCBI Taxonomy" id="412755"/>
    <lineage>
        <taxon>unclassified sequences</taxon>
        <taxon>metagenomes</taxon>
        <taxon>ecological metagenomes</taxon>
    </lineage>
</organism>
<reference evidence="1" key="1">
    <citation type="journal article" date="2014" name="Front. Microbiol.">
        <title>High frequency of phylogenetically diverse reductive dehalogenase-homologous genes in deep subseafloor sedimentary metagenomes.</title>
        <authorList>
            <person name="Kawai M."/>
            <person name="Futagami T."/>
            <person name="Toyoda A."/>
            <person name="Takaki Y."/>
            <person name="Nishi S."/>
            <person name="Hori S."/>
            <person name="Arai W."/>
            <person name="Tsubouchi T."/>
            <person name="Morono Y."/>
            <person name="Uchiyama I."/>
            <person name="Ito T."/>
            <person name="Fujiyama A."/>
            <person name="Inagaki F."/>
            <person name="Takami H."/>
        </authorList>
    </citation>
    <scope>NUCLEOTIDE SEQUENCE</scope>
    <source>
        <strain evidence="1">Expedition CK06-06</strain>
    </source>
</reference>
<sequence length="41" mass="4756">MKEGPFTGLPMHFVAVMQWCERGYAKIVMGYEISPMVHGYY</sequence>
<comment type="caution">
    <text evidence="1">The sequence shown here is derived from an EMBL/GenBank/DDBJ whole genome shotgun (WGS) entry which is preliminary data.</text>
</comment>
<name>X0U498_9ZZZZ</name>
<gene>
    <name evidence="1" type="ORF">S01H1_28012</name>
</gene>
<dbReference type="AlphaFoldDB" id="X0U498"/>
<dbReference type="EMBL" id="BARS01017096">
    <property type="protein sequence ID" value="GAF94171.1"/>
    <property type="molecule type" value="Genomic_DNA"/>
</dbReference>
<proteinExistence type="predicted"/>
<evidence type="ECO:0000313" key="1">
    <source>
        <dbReference type="EMBL" id="GAF94171.1"/>
    </source>
</evidence>